<evidence type="ECO:0000313" key="2">
    <source>
        <dbReference type="EMBL" id="CKT56755.1"/>
    </source>
</evidence>
<evidence type="ECO:0000313" key="4">
    <source>
        <dbReference type="Proteomes" id="UP000050164"/>
    </source>
</evidence>
<dbReference type="EMBL" id="CNFT01000665">
    <property type="protein sequence ID" value="CKS11858.1"/>
    <property type="molecule type" value="Genomic_DNA"/>
</dbReference>
<reference evidence="3 4" key="1">
    <citation type="submission" date="2015-03" db="EMBL/GenBank/DDBJ databases">
        <authorList>
            <consortium name="Pathogen Informatics"/>
        </authorList>
    </citation>
    <scope>NUCLEOTIDE SEQUENCE [LARGE SCALE GENOMIC DNA]</scope>
    <source>
        <strain evidence="2 3">Bir 172</strain>
        <strain evidence="1 4">Bir 185</strain>
    </source>
</reference>
<dbReference type="Proteomes" id="UP000048948">
    <property type="component" value="Unassembled WGS sequence"/>
</dbReference>
<dbReference type="EMBL" id="CNGE01000978">
    <property type="protein sequence ID" value="CKT56755.1"/>
    <property type="molecule type" value="Genomic_DNA"/>
</dbReference>
<evidence type="ECO:0000313" key="3">
    <source>
        <dbReference type="Proteomes" id="UP000048948"/>
    </source>
</evidence>
<proteinExistence type="predicted"/>
<accession>A0A655AKW1</accession>
<evidence type="ECO:0000313" key="1">
    <source>
        <dbReference type="EMBL" id="CKS11858.1"/>
    </source>
</evidence>
<gene>
    <name evidence="2" type="ORF">ERS027646_03812</name>
    <name evidence="1" type="ORF">ERS027659_02666</name>
</gene>
<dbReference type="AlphaFoldDB" id="A0A655AKW1"/>
<dbReference type="Proteomes" id="UP000050164">
    <property type="component" value="Unassembled WGS sequence"/>
</dbReference>
<sequence>MRAGQQHDLLPGQLEGTDVSAFVADPLHQPDRIGAELLEVAVFVVATRNPG</sequence>
<protein>
    <submittedName>
        <fullName evidence="2">Uncharacterized protein</fullName>
    </submittedName>
</protein>
<organism evidence="2 3">
    <name type="scientific">Mycobacterium tuberculosis</name>
    <dbReference type="NCBI Taxonomy" id="1773"/>
    <lineage>
        <taxon>Bacteria</taxon>
        <taxon>Bacillati</taxon>
        <taxon>Actinomycetota</taxon>
        <taxon>Actinomycetes</taxon>
        <taxon>Mycobacteriales</taxon>
        <taxon>Mycobacteriaceae</taxon>
        <taxon>Mycobacterium</taxon>
        <taxon>Mycobacterium tuberculosis complex</taxon>
    </lineage>
</organism>
<name>A0A655AKW1_MYCTX</name>